<name>A0A183J9Z4_9BILA</name>
<feature type="transmembrane region" description="Helical" evidence="6">
    <location>
        <begin position="144"/>
        <end position="165"/>
    </location>
</feature>
<evidence type="ECO:0000256" key="2">
    <source>
        <dbReference type="ARBA" id="ARBA00022692"/>
    </source>
</evidence>
<evidence type="ECO:0000256" key="1">
    <source>
        <dbReference type="ARBA" id="ARBA00004370"/>
    </source>
</evidence>
<comment type="function">
    <text evidence="6">Forms chloride channels.</text>
</comment>
<keyword evidence="9" id="KW-1185">Reference proteome</keyword>
<keyword evidence="6" id="KW-0813">Transport</keyword>
<dbReference type="AlphaFoldDB" id="A0A183J9Z4"/>
<proteinExistence type="inferred from homology"/>
<keyword evidence="7" id="KW-0732">Signal</keyword>
<keyword evidence="6" id="KW-0869">Chloride channel</keyword>
<dbReference type="InterPro" id="IPR000615">
    <property type="entry name" value="Bestrophin"/>
</dbReference>
<dbReference type="OrthoDB" id="201595at2759"/>
<keyword evidence="3 6" id="KW-1133">Transmembrane helix</keyword>
<keyword evidence="2 6" id="KW-0812">Transmembrane</keyword>
<evidence type="ECO:0000313" key="10">
    <source>
        <dbReference type="WBParaSite" id="SBAD_0001310201-mRNA-1"/>
    </source>
</evidence>
<dbReference type="GO" id="GO:0034707">
    <property type="term" value="C:chloride channel complex"/>
    <property type="evidence" value="ECO:0007669"/>
    <property type="project" value="UniProtKB-KW"/>
</dbReference>
<evidence type="ECO:0000256" key="7">
    <source>
        <dbReference type="SAM" id="SignalP"/>
    </source>
</evidence>
<dbReference type="Pfam" id="PF01062">
    <property type="entry name" value="Bestrophin"/>
    <property type="match status" value="1"/>
</dbReference>
<dbReference type="GO" id="GO:0005254">
    <property type="term" value="F:chloride channel activity"/>
    <property type="evidence" value="ECO:0007669"/>
    <property type="project" value="UniProtKB-KW"/>
</dbReference>
<dbReference type="PANTHER" id="PTHR10736">
    <property type="entry name" value="BESTROPHIN"/>
    <property type="match status" value="1"/>
</dbReference>
<keyword evidence="6" id="KW-1003">Cell membrane</keyword>
<gene>
    <name evidence="8" type="ORF">SBAD_LOCUS12692</name>
</gene>
<dbReference type="EMBL" id="UZAM01018503">
    <property type="protein sequence ID" value="VDP50930.1"/>
    <property type="molecule type" value="Genomic_DNA"/>
</dbReference>
<keyword evidence="4 6" id="KW-0472">Membrane</keyword>
<feature type="chain" id="PRO_5043140474" description="Bestrophin homolog" evidence="7">
    <location>
        <begin position="22"/>
        <end position="248"/>
    </location>
</feature>
<evidence type="ECO:0000313" key="9">
    <source>
        <dbReference type="Proteomes" id="UP000270296"/>
    </source>
</evidence>
<dbReference type="WBParaSite" id="SBAD_0001310201-mRNA-1">
    <property type="protein sequence ID" value="SBAD_0001310201-mRNA-1"/>
    <property type="gene ID" value="SBAD_0001310201"/>
</dbReference>
<comment type="subcellular location">
    <subcellularLocation>
        <location evidence="6">Cell membrane</location>
        <topology evidence="6">Multi-pass membrane protein</topology>
    </subcellularLocation>
    <subcellularLocation>
        <location evidence="1">Membrane</location>
    </subcellularLocation>
</comment>
<keyword evidence="6" id="KW-0868">Chloride</keyword>
<dbReference type="GO" id="GO:0005886">
    <property type="term" value="C:plasma membrane"/>
    <property type="evidence" value="ECO:0007669"/>
    <property type="project" value="UniProtKB-SubCell"/>
</dbReference>
<evidence type="ECO:0000313" key="8">
    <source>
        <dbReference type="EMBL" id="VDP50930.1"/>
    </source>
</evidence>
<feature type="transmembrane region" description="Helical" evidence="6">
    <location>
        <begin position="186"/>
        <end position="203"/>
    </location>
</feature>
<evidence type="ECO:0000256" key="5">
    <source>
        <dbReference type="ARBA" id="ARBA00034769"/>
    </source>
</evidence>
<reference evidence="8 9" key="2">
    <citation type="submission" date="2018-11" db="EMBL/GenBank/DDBJ databases">
        <authorList>
            <consortium name="Pathogen Informatics"/>
        </authorList>
    </citation>
    <scope>NUCLEOTIDE SEQUENCE [LARGE SCALE GENOMIC DNA]</scope>
</reference>
<dbReference type="InterPro" id="IPR021134">
    <property type="entry name" value="Bestrophin-like"/>
</dbReference>
<evidence type="ECO:0000256" key="4">
    <source>
        <dbReference type="ARBA" id="ARBA00023136"/>
    </source>
</evidence>
<evidence type="ECO:0000256" key="6">
    <source>
        <dbReference type="RuleBase" id="RU363126"/>
    </source>
</evidence>
<dbReference type="PANTHER" id="PTHR10736:SF0">
    <property type="entry name" value="BESTROPHIN HOMOLOG"/>
    <property type="match status" value="1"/>
</dbReference>
<reference evidence="10" key="1">
    <citation type="submission" date="2016-06" db="UniProtKB">
        <authorList>
            <consortium name="WormBaseParasite"/>
        </authorList>
    </citation>
    <scope>IDENTIFICATION</scope>
</reference>
<feature type="signal peptide" evidence="7">
    <location>
        <begin position="1"/>
        <end position="21"/>
    </location>
</feature>
<organism evidence="10">
    <name type="scientific">Soboliphyme baturini</name>
    <dbReference type="NCBI Taxonomy" id="241478"/>
    <lineage>
        <taxon>Eukaryota</taxon>
        <taxon>Metazoa</taxon>
        <taxon>Ecdysozoa</taxon>
        <taxon>Nematoda</taxon>
        <taxon>Enoplea</taxon>
        <taxon>Dorylaimia</taxon>
        <taxon>Dioctophymatida</taxon>
        <taxon>Dioctophymatoidea</taxon>
        <taxon>Soboliphymatidae</taxon>
        <taxon>Soboliphyme</taxon>
    </lineage>
</organism>
<protein>
    <recommendedName>
        <fullName evidence="6">Bestrophin homolog</fullName>
    </recommendedName>
</protein>
<accession>A0A183J9Z4</accession>
<keyword evidence="6" id="KW-0406">Ion transport</keyword>
<dbReference type="Proteomes" id="UP000270296">
    <property type="component" value="Unassembled WGS sequence"/>
</dbReference>
<comment type="similarity">
    <text evidence="5 6">Belongs to the anion channel-forming bestrophin (TC 1.A.46) family. Calcium-sensitive chloride channel subfamily.</text>
</comment>
<keyword evidence="6" id="KW-0407">Ion channel</keyword>
<evidence type="ECO:0000256" key="3">
    <source>
        <dbReference type="ARBA" id="ARBA00022989"/>
    </source>
</evidence>
<sequence length="248" mass="29019">MSCVLHISVYCLVCLRVACDAATFIQGDNEKALYLRRTLVRYLNLCHVLVLRDVSKPVRMQFPSFQHLIDKGYMTEEEVRLYHHMDGSTKTKIHNYWIPWQWACSLVVACRKEGFISSDAAMSKIYGDIQLYKKNLQGLVNYDWITIPLCYTQVVTIAVYTYFLASLVGRQYLDPGKQYSGHEMDFYFPFVNIVEFFFYMGWLKVAESLINPLGDDDQDFDTMKIIHRNFEVLMFSVNICTDTSKYIF</sequence>